<keyword evidence="2" id="KW-1185">Reference proteome</keyword>
<evidence type="ECO:0008006" key="3">
    <source>
        <dbReference type="Google" id="ProtNLM"/>
    </source>
</evidence>
<gene>
    <name evidence="1" type="ORF">ABID29_001140</name>
</gene>
<accession>A0ABV2FHL1</accession>
<dbReference type="InterPro" id="IPR021351">
    <property type="entry name" value="DUF2969"/>
</dbReference>
<protein>
    <recommendedName>
        <fullName evidence="3">DUF2969 domain-containing protein</fullName>
    </recommendedName>
</protein>
<sequence length="77" mass="8630">MSKKDKKIELQLADAKVEVSGQIYDGYSLRLGKRDIGQIAEISTNQFAIVKSGNAEAFFKKLEKAVEAIIENYNLNH</sequence>
<proteinExistence type="predicted"/>
<reference evidence="1 2" key="1">
    <citation type="submission" date="2024-06" db="EMBL/GenBank/DDBJ databases">
        <title>Genomic Encyclopedia of Type Strains, Phase IV (KMG-IV): sequencing the most valuable type-strain genomes for metagenomic binning, comparative biology and taxonomic classification.</title>
        <authorList>
            <person name="Goeker M."/>
        </authorList>
    </citation>
    <scope>NUCLEOTIDE SEQUENCE [LARGE SCALE GENOMIC DNA]</scope>
    <source>
        <strain evidence="1 2">DSM 28303</strain>
    </source>
</reference>
<dbReference type="EMBL" id="JBEPLO010000010">
    <property type="protein sequence ID" value="MET3558027.1"/>
    <property type="molecule type" value="Genomic_DNA"/>
</dbReference>
<dbReference type="Pfam" id="PF11184">
    <property type="entry name" value="DUF2969"/>
    <property type="match status" value="1"/>
</dbReference>
<dbReference type="Proteomes" id="UP001549122">
    <property type="component" value="Unassembled WGS sequence"/>
</dbReference>
<evidence type="ECO:0000313" key="1">
    <source>
        <dbReference type="EMBL" id="MET3558027.1"/>
    </source>
</evidence>
<evidence type="ECO:0000313" key="2">
    <source>
        <dbReference type="Proteomes" id="UP001549122"/>
    </source>
</evidence>
<dbReference type="RefSeq" id="WP_354365013.1">
    <property type="nucleotide sequence ID" value="NZ_JBEPLO010000010.1"/>
</dbReference>
<organism evidence="1 2">
    <name type="scientific">Streptococcus rupicaprae</name>
    <dbReference type="NCBI Taxonomy" id="759619"/>
    <lineage>
        <taxon>Bacteria</taxon>
        <taxon>Bacillati</taxon>
        <taxon>Bacillota</taxon>
        <taxon>Bacilli</taxon>
        <taxon>Lactobacillales</taxon>
        <taxon>Streptococcaceae</taxon>
        <taxon>Streptococcus</taxon>
    </lineage>
</organism>
<comment type="caution">
    <text evidence="1">The sequence shown here is derived from an EMBL/GenBank/DDBJ whole genome shotgun (WGS) entry which is preliminary data.</text>
</comment>
<name>A0ABV2FHL1_9STRE</name>